<reference evidence="1" key="1">
    <citation type="submission" date="2022-04" db="EMBL/GenBank/DDBJ databases">
        <title>Genome of the entomopathogenic fungus Entomophthora muscae.</title>
        <authorList>
            <person name="Elya C."/>
            <person name="Lovett B.R."/>
            <person name="Lee E."/>
            <person name="Macias A.M."/>
            <person name="Hajek A.E."/>
            <person name="De Bivort B.L."/>
            <person name="Kasson M.T."/>
            <person name="De Fine Licht H.H."/>
            <person name="Stajich J.E."/>
        </authorList>
    </citation>
    <scope>NUCLEOTIDE SEQUENCE</scope>
    <source>
        <strain evidence="1">Berkeley</strain>
    </source>
</reference>
<proteinExistence type="predicted"/>
<evidence type="ECO:0000313" key="2">
    <source>
        <dbReference type="Proteomes" id="UP001165960"/>
    </source>
</evidence>
<keyword evidence="2" id="KW-1185">Reference proteome</keyword>
<sequence>MLRMRLVKAFFILAPILSLGPCPKPNIESCLIGGTPKAPCKGTNCPPCWIQHDAKNWACYVKSKTPGGPAKCPNWKGIVDITAPPSSCATSRKSASKPAPAKQTLPIKSAPTKSILPIKPASPIKVATPAKPKTPTPKASAGFTICPDITFDTCFRGRHLQYPCKGFNCPPCWEYKVHQWDCFDPVDGRCEWDTLVDIRNLPANCVLPECP</sequence>
<comment type="caution">
    <text evidence="1">The sequence shown here is derived from an EMBL/GenBank/DDBJ whole genome shotgun (WGS) entry which is preliminary data.</text>
</comment>
<organism evidence="1 2">
    <name type="scientific">Entomophthora muscae</name>
    <dbReference type="NCBI Taxonomy" id="34485"/>
    <lineage>
        <taxon>Eukaryota</taxon>
        <taxon>Fungi</taxon>
        <taxon>Fungi incertae sedis</taxon>
        <taxon>Zoopagomycota</taxon>
        <taxon>Entomophthoromycotina</taxon>
        <taxon>Entomophthoromycetes</taxon>
        <taxon>Entomophthorales</taxon>
        <taxon>Entomophthoraceae</taxon>
        <taxon>Entomophthora</taxon>
    </lineage>
</organism>
<name>A0ACC2TY50_9FUNG</name>
<evidence type="ECO:0000313" key="1">
    <source>
        <dbReference type="EMBL" id="KAJ9079594.1"/>
    </source>
</evidence>
<dbReference type="Proteomes" id="UP001165960">
    <property type="component" value="Unassembled WGS sequence"/>
</dbReference>
<accession>A0ACC2TY50</accession>
<dbReference type="EMBL" id="QTSX02001693">
    <property type="protein sequence ID" value="KAJ9079594.1"/>
    <property type="molecule type" value="Genomic_DNA"/>
</dbReference>
<gene>
    <name evidence="1" type="ORF">DSO57_1033855</name>
</gene>
<protein>
    <submittedName>
        <fullName evidence="1">Uncharacterized protein</fullName>
    </submittedName>
</protein>